<evidence type="ECO:0000256" key="7">
    <source>
        <dbReference type="SAM" id="MobiDB-lite"/>
    </source>
</evidence>
<dbReference type="Proteomes" id="UP000659654">
    <property type="component" value="Unassembled WGS sequence"/>
</dbReference>
<dbReference type="SMART" id="SM00248">
    <property type="entry name" value="ANK"/>
    <property type="match status" value="3"/>
</dbReference>
<feature type="compositionally biased region" description="Acidic residues" evidence="7">
    <location>
        <begin position="475"/>
        <end position="492"/>
    </location>
</feature>
<dbReference type="PANTHER" id="PTHR46358">
    <property type="entry name" value="TONSOKU-LIKE PROTEIN"/>
    <property type="match status" value="1"/>
</dbReference>
<dbReference type="SMR" id="A0A1I7RSE6"/>
<dbReference type="SUPFAM" id="SSF48403">
    <property type="entry name" value="Ankyrin repeat"/>
    <property type="match status" value="1"/>
</dbReference>
<evidence type="ECO:0000256" key="6">
    <source>
        <dbReference type="PROSITE-ProRule" id="PRU00339"/>
    </source>
</evidence>
<feature type="compositionally biased region" description="Low complexity" evidence="7">
    <location>
        <begin position="803"/>
        <end position="825"/>
    </location>
</feature>
<dbReference type="AlphaFoldDB" id="A0A1I7RSE6"/>
<feature type="region of interest" description="Disordered" evidence="7">
    <location>
        <begin position="764"/>
        <end position="844"/>
    </location>
</feature>
<keyword evidence="3" id="KW-0677">Repeat</keyword>
<evidence type="ECO:0000256" key="5">
    <source>
        <dbReference type="PROSITE-ProRule" id="PRU00023"/>
    </source>
</evidence>
<evidence type="ECO:0000313" key="10">
    <source>
        <dbReference type="Proteomes" id="UP000659654"/>
    </source>
</evidence>
<evidence type="ECO:0000256" key="4">
    <source>
        <dbReference type="ARBA" id="ARBA00023242"/>
    </source>
</evidence>
<dbReference type="WBParaSite" id="BXY_0365000.1">
    <property type="protein sequence ID" value="BXY_0365000.1"/>
    <property type="gene ID" value="BXY_0365000"/>
</dbReference>
<evidence type="ECO:0000313" key="9">
    <source>
        <dbReference type="Proteomes" id="UP000095284"/>
    </source>
</evidence>
<dbReference type="Gene3D" id="1.25.40.10">
    <property type="entry name" value="Tetratricopeptide repeat domain"/>
    <property type="match status" value="2"/>
</dbReference>
<sequence>MSKKYGNEDREIRNLRQKLKCYKDNGNIDGQSEILVQLGDEYRQMVKNDEALECYNDAVKLAQKISKFENLAHCHRNIASILSEENDEAARKHVQLFLTYARKMGSHNMIQLALHEYAFIYQGYATLNKWYLLEAFEKALQCKQYLTKHAGDIDNDKEAVKTAENSKRRMAGINSLLAEIFQCFGDYPAALRYNNMAVEYAQSTKDYGLLYSCLLMKIELTNGEKKVALAKQRMEVAHQHLKQNINEADLEYSKQILNFFPSNFDDLAPVLKILFKLRKNSKVSSVCKEYLCFIWKYDKRIAALSKNLDDTSKYKICERIADSAVNIKLFELALRFYERMLGYSTNIRYKEKALVSIAETLIDLGDFRKASEYYEKCLELIRKYFGKDKTKLTETEISLAVTRSKDVSLPVDVRFKSLKKCFDLDLNSDMENVVLEAIVMLLNVNRQQYKNQEIDKWTNAWKEKRERLENGQDPQNEEVEDGEEDEEDEEVFGDVTEKDMMYDLEEKYIKYEQRNTLEKKKNSRNTKGETLLHEAARDGDLDKVKQLLQCGYDVNAKDYGGWTPLSEAVNHGHLDVSRVLLQNGAEVDCQSGQALLNDDGTACDSAGDTPLMEACANGHIDVAKLLITFKASVSRCNHNGFSALYFLNSYINNHDLDDNQKRECQKLAQEIDEKQRKEGFKESALFPISSSPCTSKGVRCHSPVQIIDDINLPKKLKKRPERRAPSYDRGVAMDDDFGPLPTESAPDEDIHMALNLYGNDETFDHFSTTSSERRRNRNFAIEEGNRSRINTENSSRSSRKRAASPISVSTSSSAKKSATIAHTSSYSRSSRPERVEAIARPTSRKKKKFAFTKRTFDIINPLTNQPVTMRRCFADDGVDMDEVINLVDQIFVRYNE</sequence>
<dbReference type="Pfam" id="PF13181">
    <property type="entry name" value="TPR_8"/>
    <property type="match status" value="2"/>
</dbReference>
<evidence type="ECO:0000313" key="11">
    <source>
        <dbReference type="WBParaSite" id="BXY_0365000.1"/>
    </source>
</evidence>
<dbReference type="OrthoDB" id="4772757at2759"/>
<evidence type="ECO:0000313" key="8">
    <source>
        <dbReference type="EMBL" id="CAD5231702.1"/>
    </source>
</evidence>
<dbReference type="GO" id="GO:0031297">
    <property type="term" value="P:replication fork processing"/>
    <property type="evidence" value="ECO:0007669"/>
    <property type="project" value="TreeGrafter"/>
</dbReference>
<feature type="region of interest" description="Disordered" evidence="7">
    <location>
        <begin position="711"/>
        <end position="745"/>
    </location>
</feature>
<feature type="repeat" description="TPR" evidence="6">
    <location>
        <begin position="351"/>
        <end position="384"/>
    </location>
</feature>
<dbReference type="GO" id="GO:0043596">
    <property type="term" value="C:nuclear replication fork"/>
    <property type="evidence" value="ECO:0007669"/>
    <property type="project" value="TreeGrafter"/>
</dbReference>
<proteinExistence type="predicted"/>
<name>A0A1I7RSE6_BURXY</name>
<dbReference type="PROSITE" id="PS50005">
    <property type="entry name" value="TPR"/>
    <property type="match status" value="2"/>
</dbReference>
<dbReference type="Proteomes" id="UP000582659">
    <property type="component" value="Unassembled WGS sequence"/>
</dbReference>
<dbReference type="PROSITE" id="PS50297">
    <property type="entry name" value="ANK_REP_REGION"/>
    <property type="match status" value="3"/>
</dbReference>
<reference evidence="8" key="2">
    <citation type="submission" date="2020-09" db="EMBL/GenBank/DDBJ databases">
        <authorList>
            <person name="Kikuchi T."/>
        </authorList>
    </citation>
    <scope>NUCLEOTIDE SEQUENCE</scope>
    <source>
        <strain evidence="8">Ka4C1</strain>
    </source>
</reference>
<keyword evidence="5" id="KW-0040">ANK repeat</keyword>
<gene>
    <name evidence="8" type="ORF">BXYJ_LOCUS11798</name>
</gene>
<feature type="region of interest" description="Disordered" evidence="7">
    <location>
        <begin position="465"/>
        <end position="492"/>
    </location>
</feature>
<dbReference type="InterPro" id="IPR052311">
    <property type="entry name" value="MMS22L-TONSL_complex_comp"/>
</dbReference>
<dbReference type="InterPro" id="IPR002110">
    <property type="entry name" value="Ankyrin_rpt"/>
</dbReference>
<comment type="subcellular location">
    <subcellularLocation>
        <location evidence="1">Nucleus</location>
    </subcellularLocation>
</comment>
<evidence type="ECO:0000256" key="1">
    <source>
        <dbReference type="ARBA" id="ARBA00004123"/>
    </source>
</evidence>
<keyword evidence="6" id="KW-0802">TPR repeat</keyword>
<dbReference type="EMBL" id="CAJFDI010000005">
    <property type="protein sequence ID" value="CAD5231702.1"/>
    <property type="molecule type" value="Genomic_DNA"/>
</dbReference>
<organism evidence="9 11">
    <name type="scientific">Bursaphelenchus xylophilus</name>
    <name type="common">Pinewood nematode worm</name>
    <name type="synonym">Aphelenchoides xylophilus</name>
    <dbReference type="NCBI Taxonomy" id="6326"/>
    <lineage>
        <taxon>Eukaryota</taxon>
        <taxon>Metazoa</taxon>
        <taxon>Ecdysozoa</taxon>
        <taxon>Nematoda</taxon>
        <taxon>Chromadorea</taxon>
        <taxon>Rhabditida</taxon>
        <taxon>Tylenchina</taxon>
        <taxon>Tylenchomorpha</taxon>
        <taxon>Aphelenchoidea</taxon>
        <taxon>Aphelenchoididae</taxon>
        <taxon>Bursaphelenchus</taxon>
    </lineage>
</organism>
<feature type="repeat" description="ANK" evidence="5">
    <location>
        <begin position="527"/>
        <end position="559"/>
    </location>
</feature>
<dbReference type="InterPro" id="IPR019734">
    <property type="entry name" value="TPR_rpt"/>
</dbReference>
<dbReference type="PROSITE" id="PS50088">
    <property type="entry name" value="ANK_REPEAT"/>
    <property type="match status" value="3"/>
</dbReference>
<dbReference type="GO" id="GO:0000724">
    <property type="term" value="P:double-strand break repair via homologous recombination"/>
    <property type="evidence" value="ECO:0007669"/>
    <property type="project" value="TreeGrafter"/>
</dbReference>
<dbReference type="Gene3D" id="1.25.40.20">
    <property type="entry name" value="Ankyrin repeat-containing domain"/>
    <property type="match status" value="1"/>
</dbReference>
<dbReference type="eggNOG" id="KOG0504">
    <property type="taxonomic scope" value="Eukaryota"/>
</dbReference>
<dbReference type="SUPFAM" id="SSF48452">
    <property type="entry name" value="TPR-like"/>
    <property type="match status" value="1"/>
</dbReference>
<dbReference type="SMART" id="SM00028">
    <property type="entry name" value="TPR"/>
    <property type="match status" value="3"/>
</dbReference>
<dbReference type="InterPro" id="IPR036770">
    <property type="entry name" value="Ankyrin_rpt-contain_sf"/>
</dbReference>
<feature type="repeat" description="ANK" evidence="5">
    <location>
        <begin position="560"/>
        <end position="592"/>
    </location>
</feature>
<keyword evidence="10" id="KW-1185">Reference proteome</keyword>
<dbReference type="Pfam" id="PF00023">
    <property type="entry name" value="Ank"/>
    <property type="match status" value="1"/>
</dbReference>
<dbReference type="EMBL" id="CAJFCV020000005">
    <property type="protein sequence ID" value="CAG9123008.1"/>
    <property type="molecule type" value="Genomic_DNA"/>
</dbReference>
<protein>
    <submittedName>
        <fullName evidence="8">(pine wood nematode) hypothetical protein</fullName>
    </submittedName>
</protein>
<evidence type="ECO:0000256" key="3">
    <source>
        <dbReference type="ARBA" id="ARBA00022737"/>
    </source>
</evidence>
<dbReference type="Proteomes" id="UP000095284">
    <property type="component" value="Unplaced"/>
</dbReference>
<dbReference type="InterPro" id="IPR011990">
    <property type="entry name" value="TPR-like_helical_dom_sf"/>
</dbReference>
<keyword evidence="4" id="KW-0539">Nucleus</keyword>
<dbReference type="PANTHER" id="PTHR46358:SF1">
    <property type="entry name" value="TONSOKU-LIKE PROTEIN"/>
    <property type="match status" value="1"/>
</dbReference>
<keyword evidence="2" id="KW-0433">Leucine-rich repeat</keyword>
<feature type="repeat" description="ANK" evidence="5">
    <location>
        <begin position="606"/>
        <end position="638"/>
    </location>
</feature>
<evidence type="ECO:0000256" key="2">
    <source>
        <dbReference type="ARBA" id="ARBA00022614"/>
    </source>
</evidence>
<dbReference type="Pfam" id="PF12796">
    <property type="entry name" value="Ank_2"/>
    <property type="match status" value="1"/>
</dbReference>
<reference evidence="11" key="1">
    <citation type="submission" date="2016-11" db="UniProtKB">
        <authorList>
            <consortium name="WormBaseParasite"/>
        </authorList>
    </citation>
    <scope>IDENTIFICATION</scope>
</reference>
<accession>A0A1I7RSE6</accession>
<feature type="repeat" description="TPR" evidence="6">
    <location>
        <begin position="32"/>
        <end position="65"/>
    </location>
</feature>